<dbReference type="OrthoDB" id="5957871at2759"/>
<evidence type="ECO:0000313" key="1">
    <source>
        <dbReference type="EMBL" id="CAD7644289.1"/>
    </source>
</evidence>
<protein>
    <submittedName>
        <fullName evidence="1">Uncharacterized protein</fullName>
    </submittedName>
</protein>
<dbReference type="Proteomes" id="UP000728032">
    <property type="component" value="Unassembled WGS sequence"/>
</dbReference>
<dbReference type="AlphaFoldDB" id="A0A7R9LME6"/>
<dbReference type="EMBL" id="CAJPVJ010001616">
    <property type="protein sequence ID" value="CAG2165040.1"/>
    <property type="molecule type" value="Genomic_DNA"/>
</dbReference>
<keyword evidence="2" id="KW-1185">Reference proteome</keyword>
<sequence>MSYFTVSLPDIYSVLDTILLREYSGRLLQDMYPKSGVQSAFMAGIFNTEFREAFRRIIVSYIARDQCCNNSADRQRCSSRSGADNVGVAPGGHGFSLSPHHPMTPGMQNMSSGDMLPVPICDKIEITPNLSDGKITDI</sequence>
<reference evidence="1" key="1">
    <citation type="submission" date="2020-11" db="EMBL/GenBank/DDBJ databases">
        <authorList>
            <person name="Tran Van P."/>
        </authorList>
    </citation>
    <scope>NUCLEOTIDE SEQUENCE</scope>
</reference>
<name>A0A7R9LME6_9ACAR</name>
<organism evidence="1">
    <name type="scientific">Oppiella nova</name>
    <dbReference type="NCBI Taxonomy" id="334625"/>
    <lineage>
        <taxon>Eukaryota</taxon>
        <taxon>Metazoa</taxon>
        <taxon>Ecdysozoa</taxon>
        <taxon>Arthropoda</taxon>
        <taxon>Chelicerata</taxon>
        <taxon>Arachnida</taxon>
        <taxon>Acari</taxon>
        <taxon>Acariformes</taxon>
        <taxon>Sarcoptiformes</taxon>
        <taxon>Oribatida</taxon>
        <taxon>Brachypylina</taxon>
        <taxon>Oppioidea</taxon>
        <taxon>Oppiidae</taxon>
        <taxon>Oppiella</taxon>
    </lineage>
</organism>
<gene>
    <name evidence="1" type="ORF">ONB1V03_LOCUS4586</name>
</gene>
<proteinExistence type="predicted"/>
<evidence type="ECO:0000313" key="2">
    <source>
        <dbReference type="Proteomes" id="UP000728032"/>
    </source>
</evidence>
<dbReference type="EMBL" id="OC916441">
    <property type="protein sequence ID" value="CAD7644289.1"/>
    <property type="molecule type" value="Genomic_DNA"/>
</dbReference>
<accession>A0A7R9LME6</accession>